<dbReference type="PANTHER" id="PTHR42939:SF1">
    <property type="entry name" value="ABC TRANSPORTER ATP-BINDING PROTEIN ALBC-RELATED"/>
    <property type="match status" value="1"/>
</dbReference>
<evidence type="ECO:0000313" key="6">
    <source>
        <dbReference type="Proteomes" id="UP000000263"/>
    </source>
</evidence>
<protein>
    <submittedName>
        <fullName evidence="5">Heme exporter protein CcmA</fullName>
    </submittedName>
</protein>
<sequence length="208" mass="22928">MSDTLQLTVDDLSIEYGARRVLAGVSFELRTGETLVVAGANGSGKSSLLRVICGLQRPARGTVTIRMDDAVFRPAEALHLLGWVAPDLHLYRELTALENLAFFAAVRGIRCTRAELEAFLDEVGLSGRGDDLLAAYSSGMTQRLRYAYALLHRPRLLALDEPTVTFDARGVALVEQVIARQRKRGITVIATNDPREERFGDYILRLGQ</sequence>
<dbReference type="RefSeq" id="WP_012122872.1">
    <property type="nucleotide sequence ID" value="NC_009767.1"/>
</dbReference>
<accession>A7NSA5</accession>
<keyword evidence="1" id="KW-0813">Transport</keyword>
<feature type="domain" description="ABC transporter" evidence="4">
    <location>
        <begin position="7"/>
        <end position="208"/>
    </location>
</feature>
<reference evidence="5 6" key="1">
    <citation type="submission" date="2007-08" db="EMBL/GenBank/DDBJ databases">
        <title>Complete sequence of Roseiflexus castenholzii DSM 13941.</title>
        <authorList>
            <consortium name="US DOE Joint Genome Institute"/>
            <person name="Copeland A."/>
            <person name="Lucas S."/>
            <person name="Lapidus A."/>
            <person name="Barry K."/>
            <person name="Glavina del Rio T."/>
            <person name="Dalin E."/>
            <person name="Tice H."/>
            <person name="Pitluck S."/>
            <person name="Thompson L.S."/>
            <person name="Brettin T."/>
            <person name="Bruce D."/>
            <person name="Detter J.C."/>
            <person name="Han C."/>
            <person name="Tapia R."/>
            <person name="Schmutz J."/>
            <person name="Larimer F."/>
            <person name="Land M."/>
            <person name="Hauser L."/>
            <person name="Kyrpides N."/>
            <person name="Mikhailova N."/>
            <person name="Bryant D.A."/>
            <person name="Hanada S."/>
            <person name="Tsukatani Y."/>
            <person name="Richardson P."/>
        </authorList>
    </citation>
    <scope>NUCLEOTIDE SEQUENCE [LARGE SCALE GENOMIC DNA]</scope>
    <source>
        <strain evidence="6">DSM 13941 / HLO8</strain>
    </source>
</reference>
<dbReference type="PROSITE" id="PS50893">
    <property type="entry name" value="ABC_TRANSPORTER_2"/>
    <property type="match status" value="1"/>
</dbReference>
<proteinExistence type="predicted"/>
<dbReference type="InterPro" id="IPR051782">
    <property type="entry name" value="ABC_Transporter_VariousFunc"/>
</dbReference>
<keyword evidence="2" id="KW-0547">Nucleotide-binding</keyword>
<dbReference type="AlphaFoldDB" id="A7NSA5"/>
<evidence type="ECO:0000256" key="3">
    <source>
        <dbReference type="ARBA" id="ARBA00022840"/>
    </source>
</evidence>
<dbReference type="SUPFAM" id="SSF52540">
    <property type="entry name" value="P-loop containing nucleoside triphosphate hydrolases"/>
    <property type="match status" value="1"/>
</dbReference>
<keyword evidence="6" id="KW-1185">Reference proteome</keyword>
<dbReference type="STRING" id="383372.Rcas_4435"/>
<dbReference type="Pfam" id="PF00005">
    <property type="entry name" value="ABC_tran"/>
    <property type="match status" value="1"/>
</dbReference>
<dbReference type="EMBL" id="CP000804">
    <property type="protein sequence ID" value="ABU60451.1"/>
    <property type="molecule type" value="Genomic_DNA"/>
</dbReference>
<dbReference type="Proteomes" id="UP000000263">
    <property type="component" value="Chromosome"/>
</dbReference>
<dbReference type="GO" id="GO:0005524">
    <property type="term" value="F:ATP binding"/>
    <property type="evidence" value="ECO:0007669"/>
    <property type="project" value="UniProtKB-KW"/>
</dbReference>
<evidence type="ECO:0000259" key="4">
    <source>
        <dbReference type="PROSITE" id="PS50893"/>
    </source>
</evidence>
<dbReference type="HOGENOM" id="CLU_000604_1_2_0"/>
<dbReference type="InterPro" id="IPR003593">
    <property type="entry name" value="AAA+_ATPase"/>
</dbReference>
<dbReference type="InterPro" id="IPR003439">
    <property type="entry name" value="ABC_transporter-like_ATP-bd"/>
</dbReference>
<evidence type="ECO:0000313" key="5">
    <source>
        <dbReference type="EMBL" id="ABU60451.1"/>
    </source>
</evidence>
<keyword evidence="3" id="KW-0067">ATP-binding</keyword>
<organism evidence="5 6">
    <name type="scientific">Roseiflexus castenholzii (strain DSM 13941 / HLO8)</name>
    <dbReference type="NCBI Taxonomy" id="383372"/>
    <lineage>
        <taxon>Bacteria</taxon>
        <taxon>Bacillati</taxon>
        <taxon>Chloroflexota</taxon>
        <taxon>Chloroflexia</taxon>
        <taxon>Chloroflexales</taxon>
        <taxon>Roseiflexineae</taxon>
        <taxon>Roseiflexaceae</taxon>
        <taxon>Roseiflexus</taxon>
    </lineage>
</organism>
<dbReference type="GO" id="GO:0016887">
    <property type="term" value="F:ATP hydrolysis activity"/>
    <property type="evidence" value="ECO:0007669"/>
    <property type="project" value="InterPro"/>
</dbReference>
<dbReference type="eggNOG" id="COG1131">
    <property type="taxonomic scope" value="Bacteria"/>
</dbReference>
<evidence type="ECO:0000256" key="2">
    <source>
        <dbReference type="ARBA" id="ARBA00022741"/>
    </source>
</evidence>
<dbReference type="OrthoDB" id="9804819at2"/>
<dbReference type="PANTHER" id="PTHR42939">
    <property type="entry name" value="ABC TRANSPORTER ATP-BINDING PROTEIN ALBC-RELATED"/>
    <property type="match status" value="1"/>
</dbReference>
<dbReference type="Gene3D" id="3.40.50.300">
    <property type="entry name" value="P-loop containing nucleotide triphosphate hydrolases"/>
    <property type="match status" value="1"/>
</dbReference>
<dbReference type="InterPro" id="IPR027417">
    <property type="entry name" value="P-loop_NTPase"/>
</dbReference>
<gene>
    <name evidence="5" type="ordered locus">Rcas_4435</name>
</gene>
<evidence type="ECO:0000256" key="1">
    <source>
        <dbReference type="ARBA" id="ARBA00022448"/>
    </source>
</evidence>
<dbReference type="KEGG" id="rca:Rcas_4435"/>
<dbReference type="SMART" id="SM00382">
    <property type="entry name" value="AAA"/>
    <property type="match status" value="1"/>
</dbReference>
<name>A7NSA5_ROSCS</name>